<accession>A0A2B4RGV6</accession>
<dbReference type="STRING" id="50429.A0A2B4RGV6"/>
<gene>
    <name evidence="4" type="ORF">AWC38_SpisGene19689</name>
</gene>
<evidence type="ECO:0000313" key="5">
    <source>
        <dbReference type="Proteomes" id="UP000225706"/>
    </source>
</evidence>
<dbReference type="SUPFAM" id="SSF57196">
    <property type="entry name" value="EGF/Laminin"/>
    <property type="match status" value="1"/>
</dbReference>
<protein>
    <recommendedName>
        <fullName evidence="3">EGF-like domain-containing protein</fullName>
    </recommendedName>
</protein>
<dbReference type="AlphaFoldDB" id="A0A2B4RGV6"/>
<comment type="caution">
    <text evidence="4">The sequence shown here is derived from an EMBL/GenBank/DDBJ whole genome shotgun (WGS) entry which is preliminary data.</text>
</comment>
<dbReference type="OrthoDB" id="5945231at2759"/>
<dbReference type="EMBL" id="LSMT01000580">
    <property type="protein sequence ID" value="PFX16063.1"/>
    <property type="molecule type" value="Genomic_DNA"/>
</dbReference>
<dbReference type="SUPFAM" id="SSF56496">
    <property type="entry name" value="Fibrinogen C-terminal domain-like"/>
    <property type="match status" value="1"/>
</dbReference>
<proteinExistence type="predicted"/>
<name>A0A2B4RGV6_STYPI</name>
<dbReference type="Gene3D" id="3.90.215.10">
    <property type="entry name" value="Gamma Fibrinogen, chain A, domain 1"/>
    <property type="match status" value="1"/>
</dbReference>
<feature type="region of interest" description="Disordered" evidence="2">
    <location>
        <begin position="515"/>
        <end position="538"/>
    </location>
</feature>
<dbReference type="InterPro" id="IPR036056">
    <property type="entry name" value="Fibrinogen-like_C"/>
</dbReference>
<dbReference type="Pfam" id="PF00147">
    <property type="entry name" value="Fibrinogen_C"/>
    <property type="match status" value="1"/>
</dbReference>
<evidence type="ECO:0000313" key="4">
    <source>
        <dbReference type="EMBL" id="PFX16063.1"/>
    </source>
</evidence>
<dbReference type="CDD" id="cd00054">
    <property type="entry name" value="EGF_CA"/>
    <property type="match status" value="1"/>
</dbReference>
<dbReference type="SMART" id="SM00181">
    <property type="entry name" value="EGF"/>
    <property type="match status" value="1"/>
</dbReference>
<keyword evidence="5" id="KW-1185">Reference proteome</keyword>
<evidence type="ECO:0000256" key="2">
    <source>
        <dbReference type="SAM" id="MobiDB-lite"/>
    </source>
</evidence>
<keyword evidence="1" id="KW-1015">Disulfide bond</keyword>
<sequence length="549" mass="62562">MTLHRTKTNMEDMNNLFFFGDDFDAILETLENEEEYKSTLSKQLTLAKQLEHSFPRMLRKGKPDNPCKKPLEQGYEPTVTSWNFKCCSPNPCLNGGVCQEICVTHSVRFSCGCPNKYTGQRCEKIKPNSCKDIAKYGASTSGKYEIFDSNNEPFSVYCDLKSEPGFVWTMIESFSLAERKTFMDKGFNKNFEFVIEKGKGNWNRKGKPDNPCKKPLEQGYEPTLTSWNFNLIINKSSSKFCFIGFPVINQLSDAKRFEISLYFQNVIMDFELNCLQSFTEAVNVQQTTVDDTPTLITPHGLQMGIVLCLQLALFASHLTLFTMAKIDVNRQNFNFVIDEDVVYNHILEGHVLQRLTVSRAHQCHEKCKDDCLCVSMNSFPQSKESNCELNDANKYTEPAAMKWRDGENCYDLVRSYTVESLADHSTHLRATCNFPTDGLQYVDYARAKLAGHDIFGDWNRCQMYEYVNIRGNNCSNCTALTRQKAVKAHLHIKGHKSKEEGCAFDGKAGGIKNENSFGQYVDNQTNPNHRCSSSDTSTTQHWFGAKYDV</sequence>
<evidence type="ECO:0000259" key="3">
    <source>
        <dbReference type="PROSITE" id="PS50026"/>
    </source>
</evidence>
<feature type="disulfide bond" evidence="1">
    <location>
        <begin position="113"/>
        <end position="122"/>
    </location>
</feature>
<feature type="domain" description="EGF-like" evidence="3">
    <location>
        <begin position="83"/>
        <end position="123"/>
    </location>
</feature>
<keyword evidence="1" id="KW-0245">EGF-like domain</keyword>
<dbReference type="PROSITE" id="PS00022">
    <property type="entry name" value="EGF_1"/>
    <property type="match status" value="1"/>
</dbReference>
<dbReference type="InterPro" id="IPR000742">
    <property type="entry name" value="EGF"/>
</dbReference>
<reference evidence="5" key="1">
    <citation type="journal article" date="2017" name="bioRxiv">
        <title>Comparative analysis of the genomes of Stylophora pistillata and Acropora digitifera provides evidence for extensive differences between species of corals.</title>
        <authorList>
            <person name="Voolstra C.R."/>
            <person name="Li Y."/>
            <person name="Liew Y.J."/>
            <person name="Baumgarten S."/>
            <person name="Zoccola D."/>
            <person name="Flot J.-F."/>
            <person name="Tambutte S."/>
            <person name="Allemand D."/>
            <person name="Aranda M."/>
        </authorList>
    </citation>
    <scope>NUCLEOTIDE SEQUENCE [LARGE SCALE GENOMIC DNA]</scope>
</reference>
<dbReference type="InterPro" id="IPR014716">
    <property type="entry name" value="Fibrinogen_a/b/g_C_1"/>
</dbReference>
<dbReference type="Proteomes" id="UP000225706">
    <property type="component" value="Unassembled WGS sequence"/>
</dbReference>
<comment type="caution">
    <text evidence="1">Lacks conserved residue(s) required for the propagation of feature annotation.</text>
</comment>
<dbReference type="PROSITE" id="PS50026">
    <property type="entry name" value="EGF_3"/>
    <property type="match status" value="1"/>
</dbReference>
<dbReference type="InterPro" id="IPR002181">
    <property type="entry name" value="Fibrinogen_a/b/g_C_dom"/>
</dbReference>
<evidence type="ECO:0000256" key="1">
    <source>
        <dbReference type="PROSITE-ProRule" id="PRU00076"/>
    </source>
</evidence>
<organism evidence="4 5">
    <name type="scientific">Stylophora pistillata</name>
    <name type="common">Smooth cauliflower coral</name>
    <dbReference type="NCBI Taxonomy" id="50429"/>
    <lineage>
        <taxon>Eukaryota</taxon>
        <taxon>Metazoa</taxon>
        <taxon>Cnidaria</taxon>
        <taxon>Anthozoa</taxon>
        <taxon>Hexacorallia</taxon>
        <taxon>Scleractinia</taxon>
        <taxon>Astrocoeniina</taxon>
        <taxon>Pocilloporidae</taxon>
        <taxon>Stylophora</taxon>
    </lineage>
</organism>
<dbReference type="Gene3D" id="2.10.25.10">
    <property type="entry name" value="Laminin"/>
    <property type="match status" value="1"/>
</dbReference>